<dbReference type="AlphaFoldDB" id="A0AAI9GGM3"/>
<organism evidence="1">
    <name type="scientific">Providencia stuartii</name>
    <dbReference type="NCBI Taxonomy" id="588"/>
    <lineage>
        <taxon>Bacteria</taxon>
        <taxon>Pseudomonadati</taxon>
        <taxon>Pseudomonadota</taxon>
        <taxon>Gammaproteobacteria</taxon>
        <taxon>Enterobacterales</taxon>
        <taxon>Morganellaceae</taxon>
        <taxon>Providencia</taxon>
    </lineage>
</organism>
<comment type="caution">
    <text evidence="1">The sequence shown here is derived from an EMBL/GenBank/DDBJ whole genome shotgun (WGS) entry which is preliminary data.</text>
</comment>
<dbReference type="Gene3D" id="2.60.40.2700">
    <property type="match status" value="2"/>
</dbReference>
<protein>
    <submittedName>
        <fullName evidence="1">Uncharacterized protein</fullName>
    </submittedName>
</protein>
<evidence type="ECO:0000313" key="1">
    <source>
        <dbReference type="EMBL" id="EMJ5135187.1"/>
    </source>
</evidence>
<sequence>MANRTKIIPLIHLITLATGLLIGGGVSASVVEVSDKTPAVIGHAPVVSDVTFDKTTPAVNDKVTATPTITDADNDTLESSLYQWQLDGVDISGATQDSYTLVPGDGNGKQLTVKVTPQTDPAITEPASGTAVTSSPLTTRGLAPEALNVKIEGTPKSGQTLTGHYHYNDRDIDPEDISLNGTQFEWICSRSDGRKENLAWTTTYTLQDVDGGCAISFSVTPHALSGTPRIGAQVQSMKVDVPKATSSPIIRLSRGAKIGEFNMEIDYAHLDSGEPTHISLFEFRVKSSAPGRSYGYDIGQETNSRSTVTDNGRTIQFEAISSYRKEVIEGKNPSISFEVTLNFKNGIKVWGRSPELELK</sequence>
<gene>
    <name evidence="1" type="ORF">RG298_002936</name>
</gene>
<reference evidence="1" key="1">
    <citation type="submission" date="2024-02" db="EMBL/GenBank/DDBJ databases">
        <authorList>
            <consortium name="Clinical and Environmental Microbiology Branch: Whole genome sequencing antimicrobial resistance pathogens in the healthcare setting"/>
        </authorList>
    </citation>
    <scope>NUCLEOTIDE SEQUENCE</scope>
    <source>
        <strain evidence="1">2021GO-0154</strain>
    </source>
</reference>
<dbReference type="EMBL" id="ABMABF030000009">
    <property type="protein sequence ID" value="EMJ5135187.1"/>
    <property type="molecule type" value="Genomic_DNA"/>
</dbReference>
<proteinExistence type="predicted"/>
<name>A0AAI9GGM3_PROST</name>
<accession>A0AAI9GGM3</accession>